<evidence type="ECO:0000313" key="2">
    <source>
        <dbReference type="Proteomes" id="UP000297910"/>
    </source>
</evidence>
<dbReference type="PANTHER" id="PTHR47843:SF5">
    <property type="entry name" value="BTB_POZ DOMAIN PROTEIN"/>
    <property type="match status" value="1"/>
</dbReference>
<dbReference type="Proteomes" id="UP000297910">
    <property type="component" value="Unassembled WGS sequence"/>
</dbReference>
<sequence>MIVEFKGGEEGKVSHEFVQLLLILNIEINTNLNTCLKLPTSFDGTYKERALELSKPFIDSDISSVQAAINQHQTANAEAHRGIYRSKEYHDIELKCKDSILFAHGAILLPRSAVLANREDERWSVTETNLRQFDMSDQHSFIINAALSYIYTSEYNDDPSGTYSNLNMLPRILPLPRQPQDSFPPAKNLDDSRLVFNTEMYIFSRKYKIEMLECLAAEKFYNVARLPSPPLFNSNTDVLERRPAFVAAGSLLCDNMPHLVDRKSDELWKTMKVISFTNYMILKDTRWKDGEGKRIFWEREEFMTELLETGWHLYHDLSMRLRNLG</sequence>
<dbReference type="SUPFAM" id="SSF54695">
    <property type="entry name" value="POZ domain"/>
    <property type="match status" value="1"/>
</dbReference>
<organism evidence="1 2">
    <name type="scientific">Botrytis paeoniae</name>
    <dbReference type="NCBI Taxonomy" id="278948"/>
    <lineage>
        <taxon>Eukaryota</taxon>
        <taxon>Fungi</taxon>
        <taxon>Dikarya</taxon>
        <taxon>Ascomycota</taxon>
        <taxon>Pezizomycotina</taxon>
        <taxon>Leotiomycetes</taxon>
        <taxon>Helotiales</taxon>
        <taxon>Sclerotiniaceae</taxon>
        <taxon>Botrytis</taxon>
    </lineage>
</organism>
<dbReference type="Gene3D" id="3.30.710.10">
    <property type="entry name" value="Potassium Channel Kv1.1, Chain A"/>
    <property type="match status" value="1"/>
</dbReference>
<name>A0A4Z1FZ70_9HELO</name>
<gene>
    <name evidence="1" type="ORF">BPAE_0008g00860</name>
</gene>
<accession>A0A4Z1FZ70</accession>
<dbReference type="PANTHER" id="PTHR47843">
    <property type="entry name" value="BTB DOMAIN-CONTAINING PROTEIN-RELATED"/>
    <property type="match status" value="1"/>
</dbReference>
<evidence type="ECO:0000313" key="1">
    <source>
        <dbReference type="EMBL" id="TGO30094.1"/>
    </source>
</evidence>
<protein>
    <submittedName>
        <fullName evidence="1">Uncharacterized protein</fullName>
    </submittedName>
</protein>
<dbReference type="AlphaFoldDB" id="A0A4Z1FZ70"/>
<comment type="caution">
    <text evidence="1">The sequence shown here is derived from an EMBL/GenBank/DDBJ whole genome shotgun (WGS) entry which is preliminary data.</text>
</comment>
<keyword evidence="2" id="KW-1185">Reference proteome</keyword>
<dbReference type="InterPro" id="IPR011333">
    <property type="entry name" value="SKP1/BTB/POZ_sf"/>
</dbReference>
<dbReference type="EMBL" id="PQXI01000008">
    <property type="protein sequence ID" value="TGO30094.1"/>
    <property type="molecule type" value="Genomic_DNA"/>
</dbReference>
<proteinExistence type="predicted"/>
<reference evidence="1 2" key="1">
    <citation type="submission" date="2017-12" db="EMBL/GenBank/DDBJ databases">
        <title>Comparative genomics of Botrytis spp.</title>
        <authorList>
            <person name="Valero-Jimenez C.A."/>
            <person name="Tapia P."/>
            <person name="Veloso J."/>
            <person name="Silva-Moreno E."/>
            <person name="Staats M."/>
            <person name="Valdes J.H."/>
            <person name="Van Kan J.A.L."/>
        </authorList>
    </citation>
    <scope>NUCLEOTIDE SEQUENCE [LARGE SCALE GENOMIC DNA]</scope>
    <source>
        <strain evidence="1 2">Bp0003</strain>
    </source>
</reference>